<dbReference type="SUPFAM" id="SSF52467">
    <property type="entry name" value="DHS-like NAD/FAD-binding domain"/>
    <property type="match status" value="1"/>
</dbReference>
<name>A0A1H4NPR2_9MICO</name>
<dbReference type="SUPFAM" id="SSF52518">
    <property type="entry name" value="Thiamin diphosphate-binding fold (THDP-binding)"/>
    <property type="match status" value="2"/>
</dbReference>
<dbReference type="Proteomes" id="UP000199183">
    <property type="component" value="Unassembled WGS sequence"/>
</dbReference>
<dbReference type="STRING" id="640635.SAMN04489806_2248"/>
<evidence type="ECO:0000313" key="8">
    <source>
        <dbReference type="Proteomes" id="UP000199183"/>
    </source>
</evidence>
<feature type="domain" description="Thiamine pyrophosphate enzyme TPP-binding" evidence="5">
    <location>
        <begin position="375"/>
        <end position="520"/>
    </location>
</feature>
<dbReference type="InterPro" id="IPR029061">
    <property type="entry name" value="THDP-binding"/>
</dbReference>
<dbReference type="GO" id="GO:0003984">
    <property type="term" value="F:acetolactate synthase activity"/>
    <property type="evidence" value="ECO:0007669"/>
    <property type="project" value="TreeGrafter"/>
</dbReference>
<dbReference type="GO" id="GO:0009099">
    <property type="term" value="P:L-valine biosynthetic process"/>
    <property type="evidence" value="ECO:0007669"/>
    <property type="project" value="TreeGrafter"/>
</dbReference>
<dbReference type="GO" id="GO:0050660">
    <property type="term" value="F:flavin adenine dinucleotide binding"/>
    <property type="evidence" value="ECO:0007669"/>
    <property type="project" value="TreeGrafter"/>
</dbReference>
<dbReference type="OrthoDB" id="3203527at2"/>
<dbReference type="GO" id="GO:0005948">
    <property type="term" value="C:acetolactate synthase complex"/>
    <property type="evidence" value="ECO:0007669"/>
    <property type="project" value="TreeGrafter"/>
</dbReference>
<feature type="domain" description="Thiamine pyrophosphate enzyme central" evidence="4">
    <location>
        <begin position="185"/>
        <end position="316"/>
    </location>
</feature>
<feature type="domain" description="Thiamine pyrophosphate enzyme N-terminal TPP-binding" evidence="6">
    <location>
        <begin position="3"/>
        <end position="105"/>
    </location>
</feature>
<dbReference type="Pfam" id="PF02775">
    <property type="entry name" value="TPP_enzyme_C"/>
    <property type="match status" value="1"/>
</dbReference>
<dbReference type="InterPro" id="IPR029035">
    <property type="entry name" value="DHS-like_NAD/FAD-binding_dom"/>
</dbReference>
<dbReference type="PANTHER" id="PTHR18968:SF13">
    <property type="entry name" value="ACETOLACTATE SYNTHASE CATALYTIC SUBUNIT, MITOCHONDRIAL"/>
    <property type="match status" value="1"/>
</dbReference>
<dbReference type="InterPro" id="IPR011766">
    <property type="entry name" value="TPP_enzyme_TPP-bd"/>
</dbReference>
<keyword evidence="8" id="KW-1185">Reference proteome</keyword>
<dbReference type="AlphaFoldDB" id="A0A1H4NPR2"/>
<proteinExistence type="inferred from homology"/>
<dbReference type="CDD" id="cd07035">
    <property type="entry name" value="TPP_PYR_POX_like"/>
    <property type="match status" value="1"/>
</dbReference>
<evidence type="ECO:0000313" key="7">
    <source>
        <dbReference type="EMBL" id="SEB96572.1"/>
    </source>
</evidence>
<dbReference type="InterPro" id="IPR012000">
    <property type="entry name" value="Thiamin_PyroP_enz_cen_dom"/>
</dbReference>
<dbReference type="CDD" id="cd00568">
    <property type="entry name" value="TPP_enzymes"/>
    <property type="match status" value="1"/>
</dbReference>
<dbReference type="InterPro" id="IPR045229">
    <property type="entry name" value="TPP_enz"/>
</dbReference>
<protein>
    <submittedName>
        <fullName evidence="7">Acetolactate synthase large subunit</fullName>
    </submittedName>
</protein>
<sequence length="552" mass="57075">MPTVARRIAETLSAHLTDVFGVMGNGNAYLLDALDDTPARYTALRHEAGAVAAADAYFRTSGRIAAATATYGAGFSNTVTPLAEAVQAHTPLVLVVGDAPTTGARPWDVDQTAIAAAVGARTFTVSRSDAATTTRAALEHALNHRTAVVLAIPYDLAGAEASDADDDAERPLRLAPALHPAPEPLERAAEALRGARRPLILVGRGAWLAGAGPALDALADRLGALTTSSALGRGLLSPGSDIGVAGGFGQDEAMRLAAEADVVVAAGAGLNQFTTRFGFLFGESATVIQLDVADTATNPRVDCFVTGDARLTAEALLDRLGDAPSTGWRDSVGDLAGLHRREPGDVAAPDGLLDPRSLTARLERALPAERTVVTDGGHFLGWVNTYLTVSAPDRFAMVGTAYQTIGLGLPSMVGAAAARPDELTVLCTGDGGGLMALADLESTIRRVRRGLIVVYNDAAYGAEVHLYGLAGFAEDPMLIPAADFAGMARSLGARASTVASLDDLAEVETWLADGAEGVFLLDCRVSRSIRAPYQDEIIAQNGTLFEAASVSA</sequence>
<dbReference type="GO" id="GO:0000287">
    <property type="term" value="F:magnesium ion binding"/>
    <property type="evidence" value="ECO:0007669"/>
    <property type="project" value="InterPro"/>
</dbReference>
<dbReference type="GO" id="GO:0030976">
    <property type="term" value="F:thiamine pyrophosphate binding"/>
    <property type="evidence" value="ECO:0007669"/>
    <property type="project" value="InterPro"/>
</dbReference>
<evidence type="ECO:0000256" key="2">
    <source>
        <dbReference type="ARBA" id="ARBA00023052"/>
    </source>
</evidence>
<evidence type="ECO:0000259" key="5">
    <source>
        <dbReference type="Pfam" id="PF02775"/>
    </source>
</evidence>
<dbReference type="Gene3D" id="3.40.50.1220">
    <property type="entry name" value="TPP-binding domain"/>
    <property type="match status" value="1"/>
</dbReference>
<evidence type="ECO:0000259" key="6">
    <source>
        <dbReference type="Pfam" id="PF02776"/>
    </source>
</evidence>
<dbReference type="InterPro" id="IPR012001">
    <property type="entry name" value="Thiamin_PyroP_enz_TPP-bd_dom"/>
</dbReference>
<evidence type="ECO:0000256" key="1">
    <source>
        <dbReference type="ARBA" id="ARBA00007812"/>
    </source>
</evidence>
<dbReference type="Pfam" id="PF02776">
    <property type="entry name" value="TPP_enzyme_N"/>
    <property type="match status" value="1"/>
</dbReference>
<evidence type="ECO:0000259" key="4">
    <source>
        <dbReference type="Pfam" id="PF00205"/>
    </source>
</evidence>
<dbReference type="PANTHER" id="PTHR18968">
    <property type="entry name" value="THIAMINE PYROPHOSPHATE ENZYMES"/>
    <property type="match status" value="1"/>
</dbReference>
<evidence type="ECO:0000256" key="3">
    <source>
        <dbReference type="RuleBase" id="RU362132"/>
    </source>
</evidence>
<reference evidence="7 8" key="1">
    <citation type="submission" date="2016-10" db="EMBL/GenBank/DDBJ databases">
        <authorList>
            <person name="de Groot N.N."/>
        </authorList>
    </citation>
    <scope>NUCLEOTIDE SEQUENCE [LARGE SCALE GENOMIC DNA]</scope>
    <source>
        <strain evidence="7 8">DSM 21799</strain>
    </source>
</reference>
<comment type="similarity">
    <text evidence="1 3">Belongs to the TPP enzyme family.</text>
</comment>
<dbReference type="EMBL" id="FNRY01000001">
    <property type="protein sequence ID" value="SEB96572.1"/>
    <property type="molecule type" value="Genomic_DNA"/>
</dbReference>
<dbReference type="Pfam" id="PF00205">
    <property type="entry name" value="TPP_enzyme_M"/>
    <property type="match status" value="1"/>
</dbReference>
<dbReference type="GO" id="GO:0009097">
    <property type="term" value="P:isoleucine biosynthetic process"/>
    <property type="evidence" value="ECO:0007669"/>
    <property type="project" value="TreeGrafter"/>
</dbReference>
<organism evidence="7 8">
    <name type="scientific">Paramicrobacterium humi</name>
    <dbReference type="NCBI Taxonomy" id="640635"/>
    <lineage>
        <taxon>Bacteria</taxon>
        <taxon>Bacillati</taxon>
        <taxon>Actinomycetota</taxon>
        <taxon>Actinomycetes</taxon>
        <taxon>Micrococcales</taxon>
        <taxon>Microbacteriaceae</taxon>
        <taxon>Paramicrobacterium</taxon>
    </lineage>
</organism>
<dbReference type="RefSeq" id="WP_091184092.1">
    <property type="nucleotide sequence ID" value="NZ_FNRY01000001.1"/>
</dbReference>
<dbReference type="Gene3D" id="3.40.50.970">
    <property type="match status" value="2"/>
</dbReference>
<accession>A0A1H4NPR2</accession>
<keyword evidence="2 3" id="KW-0786">Thiamine pyrophosphate</keyword>
<gene>
    <name evidence="7" type="ORF">SAMN04489806_2248</name>
</gene>